<dbReference type="AlphaFoldDB" id="A0AB73N6F2"/>
<reference evidence="2 3" key="1">
    <citation type="submission" date="2017-05" db="EMBL/GenBank/DDBJ databases">
        <title>The Genome Sequence of Enterococcus faecium 6F2_DIV0138.</title>
        <authorList>
            <consortium name="The Broad Institute Genomics Platform"/>
            <consortium name="The Broad Institute Genomic Center for Infectious Diseases"/>
            <person name="Earl A."/>
            <person name="Manson A."/>
            <person name="Schwartman J."/>
            <person name="Gilmore M."/>
            <person name="Abouelleil A."/>
            <person name="Cao P."/>
            <person name="Chapman S."/>
            <person name="Cusick C."/>
            <person name="Shea T."/>
            <person name="Young S."/>
            <person name="Neafsey D."/>
            <person name="Nusbaum C."/>
            <person name="Birren B."/>
        </authorList>
    </citation>
    <scope>NUCLEOTIDE SEQUENCE [LARGE SCALE GENOMIC DNA]</scope>
    <source>
        <strain evidence="2 3">6F2_DIV0138</strain>
    </source>
</reference>
<dbReference type="PROSITE" id="PS50943">
    <property type="entry name" value="HTH_CROC1"/>
    <property type="match status" value="1"/>
</dbReference>
<organism evidence="2 3">
    <name type="scientific">Enterococcus faecium</name>
    <name type="common">Streptococcus faecium</name>
    <dbReference type="NCBI Taxonomy" id="1352"/>
    <lineage>
        <taxon>Bacteria</taxon>
        <taxon>Bacillati</taxon>
        <taxon>Bacillota</taxon>
        <taxon>Bacilli</taxon>
        <taxon>Lactobacillales</taxon>
        <taxon>Enterococcaceae</taxon>
        <taxon>Enterococcus</taxon>
    </lineage>
</organism>
<sequence>MSIEEAILLDTLRCRLNFLREKHSLSKPSVSASLGIPLSKYQRFEKGDLAPSAIELIYIADFYQVSVDYLIGRTEVENN</sequence>
<evidence type="ECO:0000259" key="1">
    <source>
        <dbReference type="PROSITE" id="PS50943"/>
    </source>
</evidence>
<proteinExistence type="predicted"/>
<dbReference type="SUPFAM" id="SSF47413">
    <property type="entry name" value="lambda repressor-like DNA-binding domains"/>
    <property type="match status" value="1"/>
</dbReference>
<evidence type="ECO:0000313" key="3">
    <source>
        <dbReference type="Proteomes" id="UP000194737"/>
    </source>
</evidence>
<feature type="domain" description="HTH cro/C1-type" evidence="1">
    <location>
        <begin position="16"/>
        <end position="70"/>
    </location>
</feature>
<dbReference type="InterPro" id="IPR010982">
    <property type="entry name" value="Lambda_DNA-bd_dom_sf"/>
</dbReference>
<gene>
    <name evidence="2" type="ORF">A5804_001276</name>
</gene>
<accession>A0AB73N6F2</accession>
<dbReference type="EMBL" id="NGLB01000001">
    <property type="protein sequence ID" value="OTN99785.1"/>
    <property type="molecule type" value="Genomic_DNA"/>
</dbReference>
<dbReference type="SMART" id="SM00530">
    <property type="entry name" value="HTH_XRE"/>
    <property type="match status" value="1"/>
</dbReference>
<dbReference type="RefSeq" id="WP_010724102.1">
    <property type="nucleotide sequence ID" value="NZ_JBNBTK010000012.1"/>
</dbReference>
<dbReference type="Pfam" id="PF01381">
    <property type="entry name" value="HTH_3"/>
    <property type="match status" value="1"/>
</dbReference>
<dbReference type="GO" id="GO:0003677">
    <property type="term" value="F:DNA binding"/>
    <property type="evidence" value="ECO:0007669"/>
    <property type="project" value="InterPro"/>
</dbReference>
<comment type="caution">
    <text evidence="2">The sequence shown here is derived from an EMBL/GenBank/DDBJ whole genome shotgun (WGS) entry which is preliminary data.</text>
</comment>
<evidence type="ECO:0000313" key="2">
    <source>
        <dbReference type="EMBL" id="OTN99785.1"/>
    </source>
</evidence>
<protein>
    <submittedName>
        <fullName evidence="2">Toxin-antitoxin system, antitoxin component, Xre protein</fullName>
    </submittedName>
</protein>
<dbReference type="CDD" id="cd00093">
    <property type="entry name" value="HTH_XRE"/>
    <property type="match status" value="1"/>
</dbReference>
<dbReference type="Proteomes" id="UP000194737">
    <property type="component" value="Unassembled WGS sequence"/>
</dbReference>
<name>A0AB73N6F2_ENTFC</name>
<dbReference type="InterPro" id="IPR001387">
    <property type="entry name" value="Cro/C1-type_HTH"/>
</dbReference>
<dbReference type="Gene3D" id="1.10.260.40">
    <property type="entry name" value="lambda repressor-like DNA-binding domains"/>
    <property type="match status" value="1"/>
</dbReference>